<dbReference type="NCBIfam" id="NF033517">
    <property type="entry name" value="transpos_IS66"/>
    <property type="match status" value="1"/>
</dbReference>
<feature type="domain" description="Transposase TnpC homeodomain" evidence="4">
    <location>
        <begin position="55"/>
        <end position="126"/>
    </location>
</feature>
<feature type="domain" description="Transposase IS66 central" evidence="3">
    <location>
        <begin position="200"/>
        <end position="362"/>
    </location>
</feature>
<dbReference type="InterPro" id="IPR024463">
    <property type="entry name" value="Transposase_TnpC_homeodom"/>
</dbReference>
<reference evidence="5 6" key="1">
    <citation type="submission" date="2016-10" db="EMBL/GenBank/DDBJ databases">
        <authorList>
            <person name="de Groot N.N."/>
        </authorList>
    </citation>
    <scope>NUCLEOTIDE SEQUENCE [LARGE SCALE GENOMIC DNA]</scope>
    <source>
        <strain evidence="5 6">DSM 4180</strain>
    </source>
</reference>
<dbReference type="Pfam" id="PF03050">
    <property type="entry name" value="DDE_Tnp_IS66"/>
    <property type="match status" value="1"/>
</dbReference>
<keyword evidence="1" id="KW-0175">Coiled coil</keyword>
<accession>A0A1I4PKQ1</accession>
<feature type="non-terminal residue" evidence="5">
    <location>
        <position position="363"/>
    </location>
</feature>
<evidence type="ECO:0000313" key="6">
    <source>
        <dbReference type="Proteomes" id="UP000199556"/>
    </source>
</evidence>
<dbReference type="InterPro" id="IPR004291">
    <property type="entry name" value="Transposase_IS66_central"/>
</dbReference>
<keyword evidence="6" id="KW-1185">Reference proteome</keyword>
<evidence type="ECO:0000259" key="3">
    <source>
        <dbReference type="Pfam" id="PF03050"/>
    </source>
</evidence>
<feature type="compositionally biased region" description="Basic residues" evidence="2">
    <location>
        <begin position="105"/>
        <end position="116"/>
    </location>
</feature>
<name>A0A1I4PKQ1_ECTMO</name>
<feature type="region of interest" description="Disordered" evidence="2">
    <location>
        <begin position="1"/>
        <end position="24"/>
    </location>
</feature>
<gene>
    <name evidence="5" type="ORF">SAMN05421721_1021</name>
</gene>
<dbReference type="PANTHER" id="PTHR33678:SF1">
    <property type="entry name" value="BLL1576 PROTEIN"/>
    <property type="match status" value="1"/>
</dbReference>
<dbReference type="Pfam" id="PF13007">
    <property type="entry name" value="LZ_Tnp_IS66"/>
    <property type="match status" value="1"/>
</dbReference>
<evidence type="ECO:0000259" key="4">
    <source>
        <dbReference type="Pfam" id="PF13007"/>
    </source>
</evidence>
<dbReference type="InterPro" id="IPR052344">
    <property type="entry name" value="Transposase-related"/>
</dbReference>
<dbReference type="EMBL" id="FOUO01000002">
    <property type="protein sequence ID" value="SFM28307.1"/>
    <property type="molecule type" value="Genomic_DNA"/>
</dbReference>
<feature type="region of interest" description="Disordered" evidence="2">
    <location>
        <begin position="94"/>
        <end position="125"/>
    </location>
</feature>
<dbReference type="RefSeq" id="WP_143096325.1">
    <property type="nucleotide sequence ID" value="NZ_FOUO01000002.1"/>
</dbReference>
<evidence type="ECO:0000313" key="5">
    <source>
        <dbReference type="EMBL" id="SFM28307.1"/>
    </source>
</evidence>
<protein>
    <submittedName>
        <fullName evidence="5">Transposase</fullName>
    </submittedName>
</protein>
<sequence>MSNTAAQGLPTPPPNLRESQLRAAVAERDEVITQQSQQLVQLQSTVNELSEQLQRLKDQVLEAQRKHFGQSSERGRYLQEDLFHPLEAPIPEQDEEEAAAQAPTQRRKTQPPRGRRALPPELPRETMRYDYDDETRAQLEAQNGGPLEEIGVEVTETLEYAPGHLYVKRHEVPKYAIRGDQGERTIVSPPRPSPPIPGAQVGASLLAHTVISKFADHLPLNRISQQLARDGYDVPRQRLCDYVLLSASVLAPLADLIRQDALASPVLHSDDTTVPQLEKGRRQTRTCRLWLYLGRGREDGIIPVFYDYTTNRSQEGPLEHLRDYQGYLQADAYAGYLNAERTQAALIWCACWSHARRSFEKIA</sequence>
<evidence type="ECO:0000256" key="2">
    <source>
        <dbReference type="SAM" id="MobiDB-lite"/>
    </source>
</evidence>
<dbReference type="Proteomes" id="UP000199556">
    <property type="component" value="Unassembled WGS sequence"/>
</dbReference>
<proteinExistence type="predicted"/>
<organism evidence="5 6">
    <name type="scientific">Ectothiorhodospira mobilis</name>
    <dbReference type="NCBI Taxonomy" id="195064"/>
    <lineage>
        <taxon>Bacteria</taxon>
        <taxon>Pseudomonadati</taxon>
        <taxon>Pseudomonadota</taxon>
        <taxon>Gammaproteobacteria</taxon>
        <taxon>Chromatiales</taxon>
        <taxon>Ectothiorhodospiraceae</taxon>
        <taxon>Ectothiorhodospira</taxon>
    </lineage>
</organism>
<dbReference type="PANTHER" id="PTHR33678">
    <property type="entry name" value="BLL1576 PROTEIN"/>
    <property type="match status" value="1"/>
</dbReference>
<feature type="coiled-coil region" evidence="1">
    <location>
        <begin position="32"/>
        <end position="66"/>
    </location>
</feature>
<evidence type="ECO:0000256" key="1">
    <source>
        <dbReference type="SAM" id="Coils"/>
    </source>
</evidence>
<dbReference type="STRING" id="195064.SAMN05421721_1021"/>
<dbReference type="OrthoDB" id="5413092at2"/>
<dbReference type="AlphaFoldDB" id="A0A1I4PKQ1"/>